<dbReference type="AlphaFoldDB" id="A0AAV7I4F1"/>
<organism evidence="1 2">
    <name type="scientific">Cotesia glomerata</name>
    <name type="common">Lepidopteran parasitic wasp</name>
    <name type="synonym">Apanteles glomeratus</name>
    <dbReference type="NCBI Taxonomy" id="32391"/>
    <lineage>
        <taxon>Eukaryota</taxon>
        <taxon>Metazoa</taxon>
        <taxon>Ecdysozoa</taxon>
        <taxon>Arthropoda</taxon>
        <taxon>Hexapoda</taxon>
        <taxon>Insecta</taxon>
        <taxon>Pterygota</taxon>
        <taxon>Neoptera</taxon>
        <taxon>Endopterygota</taxon>
        <taxon>Hymenoptera</taxon>
        <taxon>Apocrita</taxon>
        <taxon>Ichneumonoidea</taxon>
        <taxon>Braconidae</taxon>
        <taxon>Microgastrinae</taxon>
        <taxon>Cotesia</taxon>
    </lineage>
</organism>
<dbReference type="InterPro" id="IPR017850">
    <property type="entry name" value="Alkaline_phosphatase_core_sf"/>
</dbReference>
<dbReference type="Proteomes" id="UP000826195">
    <property type="component" value="Unassembled WGS sequence"/>
</dbReference>
<evidence type="ECO:0000313" key="1">
    <source>
        <dbReference type="EMBL" id="KAH0540066.1"/>
    </source>
</evidence>
<protein>
    <submittedName>
        <fullName evidence="1">Uncharacterized protein</fullName>
    </submittedName>
</protein>
<sequence>MACKCQDSANNTYSCIRRFSKRYNNIYCIFDDDEQYIEAYNLNEDQYQMNNIGYKIDNHQQDKFQKHLNNMKKCLGSDCILLS</sequence>
<dbReference type="EMBL" id="JAHXZJ010002609">
    <property type="protein sequence ID" value="KAH0540066.1"/>
    <property type="molecule type" value="Genomic_DNA"/>
</dbReference>
<reference evidence="1 2" key="1">
    <citation type="journal article" date="2021" name="J. Hered.">
        <title>A chromosome-level genome assembly of the parasitoid wasp, Cotesia glomerata (Hymenoptera: Braconidae).</title>
        <authorList>
            <person name="Pinto B.J."/>
            <person name="Weis J.J."/>
            <person name="Gamble T."/>
            <person name="Ode P.J."/>
            <person name="Paul R."/>
            <person name="Zaspel J.M."/>
        </authorList>
    </citation>
    <scope>NUCLEOTIDE SEQUENCE [LARGE SCALE GENOMIC DNA]</scope>
    <source>
        <strain evidence="1">CgM1</strain>
    </source>
</reference>
<accession>A0AAV7I4F1</accession>
<keyword evidence="2" id="KW-1185">Reference proteome</keyword>
<dbReference type="SUPFAM" id="SSF53649">
    <property type="entry name" value="Alkaline phosphatase-like"/>
    <property type="match status" value="1"/>
</dbReference>
<proteinExistence type="predicted"/>
<gene>
    <name evidence="1" type="ORF">KQX54_012037</name>
</gene>
<comment type="caution">
    <text evidence="1">The sequence shown here is derived from an EMBL/GenBank/DDBJ whole genome shotgun (WGS) entry which is preliminary data.</text>
</comment>
<name>A0AAV7I4F1_COTGL</name>
<evidence type="ECO:0000313" key="2">
    <source>
        <dbReference type="Proteomes" id="UP000826195"/>
    </source>
</evidence>